<proteinExistence type="predicted"/>
<organism evidence="2 3">
    <name type="scientific">Crucibulum laeve</name>
    <dbReference type="NCBI Taxonomy" id="68775"/>
    <lineage>
        <taxon>Eukaryota</taxon>
        <taxon>Fungi</taxon>
        <taxon>Dikarya</taxon>
        <taxon>Basidiomycota</taxon>
        <taxon>Agaricomycotina</taxon>
        <taxon>Agaricomycetes</taxon>
        <taxon>Agaricomycetidae</taxon>
        <taxon>Agaricales</taxon>
        <taxon>Agaricineae</taxon>
        <taxon>Nidulariaceae</taxon>
        <taxon>Crucibulum</taxon>
    </lineage>
</organism>
<feature type="region of interest" description="Disordered" evidence="1">
    <location>
        <begin position="1"/>
        <end position="38"/>
    </location>
</feature>
<gene>
    <name evidence="2" type="ORF">BDQ12DRAFT_692309</name>
</gene>
<protein>
    <submittedName>
        <fullName evidence="2">Uncharacterized protein</fullName>
    </submittedName>
</protein>
<evidence type="ECO:0000256" key="1">
    <source>
        <dbReference type="SAM" id="MobiDB-lite"/>
    </source>
</evidence>
<evidence type="ECO:0000313" key="3">
    <source>
        <dbReference type="Proteomes" id="UP000308652"/>
    </source>
</evidence>
<dbReference type="EMBL" id="ML213669">
    <property type="protein sequence ID" value="TFK32608.1"/>
    <property type="molecule type" value="Genomic_DNA"/>
</dbReference>
<reference evidence="2 3" key="1">
    <citation type="journal article" date="2019" name="Nat. Ecol. Evol.">
        <title>Megaphylogeny resolves global patterns of mushroom evolution.</title>
        <authorList>
            <person name="Varga T."/>
            <person name="Krizsan K."/>
            <person name="Foldi C."/>
            <person name="Dima B."/>
            <person name="Sanchez-Garcia M."/>
            <person name="Sanchez-Ramirez S."/>
            <person name="Szollosi G.J."/>
            <person name="Szarkandi J.G."/>
            <person name="Papp V."/>
            <person name="Albert L."/>
            <person name="Andreopoulos W."/>
            <person name="Angelini C."/>
            <person name="Antonin V."/>
            <person name="Barry K.W."/>
            <person name="Bougher N.L."/>
            <person name="Buchanan P."/>
            <person name="Buyck B."/>
            <person name="Bense V."/>
            <person name="Catcheside P."/>
            <person name="Chovatia M."/>
            <person name="Cooper J."/>
            <person name="Damon W."/>
            <person name="Desjardin D."/>
            <person name="Finy P."/>
            <person name="Geml J."/>
            <person name="Haridas S."/>
            <person name="Hughes K."/>
            <person name="Justo A."/>
            <person name="Karasinski D."/>
            <person name="Kautmanova I."/>
            <person name="Kiss B."/>
            <person name="Kocsube S."/>
            <person name="Kotiranta H."/>
            <person name="LaButti K.M."/>
            <person name="Lechner B.E."/>
            <person name="Liimatainen K."/>
            <person name="Lipzen A."/>
            <person name="Lukacs Z."/>
            <person name="Mihaltcheva S."/>
            <person name="Morgado L.N."/>
            <person name="Niskanen T."/>
            <person name="Noordeloos M.E."/>
            <person name="Ohm R.A."/>
            <person name="Ortiz-Santana B."/>
            <person name="Ovrebo C."/>
            <person name="Racz N."/>
            <person name="Riley R."/>
            <person name="Savchenko A."/>
            <person name="Shiryaev A."/>
            <person name="Soop K."/>
            <person name="Spirin V."/>
            <person name="Szebenyi C."/>
            <person name="Tomsovsky M."/>
            <person name="Tulloss R.E."/>
            <person name="Uehling J."/>
            <person name="Grigoriev I.V."/>
            <person name="Vagvolgyi C."/>
            <person name="Papp T."/>
            <person name="Martin F.M."/>
            <person name="Miettinen O."/>
            <person name="Hibbett D.S."/>
            <person name="Nagy L.G."/>
        </authorList>
    </citation>
    <scope>NUCLEOTIDE SEQUENCE [LARGE SCALE GENOMIC DNA]</scope>
    <source>
        <strain evidence="2 3">CBS 166.37</strain>
    </source>
</reference>
<keyword evidence="3" id="KW-1185">Reference proteome</keyword>
<dbReference type="Proteomes" id="UP000308652">
    <property type="component" value="Unassembled WGS sequence"/>
</dbReference>
<name>A0A5C3LIF5_9AGAR</name>
<sequence length="171" mass="18742">MGRGGGWGEEDGETRKMAGRGRRWGEDDDGAAHTDHPDLLRRGGPCSLFLLQHACTPATHLSSDVVMLHPPSASLHSMQALPTHCSSFDGDMLTCPSCFNSKHRVHPYHTPTSPFTRPSFDMRVPATHASFTIRMPGSPTPPSTCAHPAHYPSSFNSECSHQRRLLLPLHL</sequence>
<dbReference type="AlphaFoldDB" id="A0A5C3LIF5"/>
<evidence type="ECO:0000313" key="2">
    <source>
        <dbReference type="EMBL" id="TFK32608.1"/>
    </source>
</evidence>
<accession>A0A5C3LIF5</accession>